<feature type="region of interest" description="Disordered" evidence="1">
    <location>
        <begin position="30"/>
        <end position="124"/>
    </location>
</feature>
<feature type="region of interest" description="Disordered" evidence="1">
    <location>
        <begin position="206"/>
        <end position="288"/>
    </location>
</feature>
<gene>
    <name evidence="2" type="ORF">SAMN05216223_10535</name>
</gene>
<name>A0A1H5ZZA2_9ACTN</name>
<accession>A0A1H5ZZA2</accession>
<organism evidence="2 3">
    <name type="scientific">Actinacidiphila yanglinensis</name>
    <dbReference type="NCBI Taxonomy" id="310779"/>
    <lineage>
        <taxon>Bacteria</taxon>
        <taxon>Bacillati</taxon>
        <taxon>Actinomycetota</taxon>
        <taxon>Actinomycetes</taxon>
        <taxon>Kitasatosporales</taxon>
        <taxon>Streptomycetaceae</taxon>
        <taxon>Actinacidiphila</taxon>
    </lineage>
</organism>
<feature type="compositionally biased region" description="Basic and acidic residues" evidence="1">
    <location>
        <begin position="209"/>
        <end position="221"/>
    </location>
</feature>
<evidence type="ECO:0000313" key="3">
    <source>
        <dbReference type="Proteomes" id="UP000236754"/>
    </source>
</evidence>
<keyword evidence="3" id="KW-1185">Reference proteome</keyword>
<feature type="compositionally biased region" description="Acidic residues" evidence="1">
    <location>
        <begin position="239"/>
        <end position="256"/>
    </location>
</feature>
<evidence type="ECO:0000256" key="1">
    <source>
        <dbReference type="SAM" id="MobiDB-lite"/>
    </source>
</evidence>
<dbReference type="Proteomes" id="UP000236754">
    <property type="component" value="Unassembled WGS sequence"/>
</dbReference>
<dbReference type="EMBL" id="FNVU01000005">
    <property type="protein sequence ID" value="SEG41115.1"/>
    <property type="molecule type" value="Genomic_DNA"/>
</dbReference>
<evidence type="ECO:0000313" key="2">
    <source>
        <dbReference type="EMBL" id="SEG41115.1"/>
    </source>
</evidence>
<dbReference type="AlphaFoldDB" id="A0A1H5ZZA2"/>
<proteinExistence type="predicted"/>
<reference evidence="2 3" key="1">
    <citation type="submission" date="2016-10" db="EMBL/GenBank/DDBJ databases">
        <authorList>
            <person name="de Groot N.N."/>
        </authorList>
    </citation>
    <scope>NUCLEOTIDE SEQUENCE [LARGE SCALE GENOMIC DNA]</scope>
    <source>
        <strain evidence="2 3">CGMCC 4.2023</strain>
    </source>
</reference>
<sequence length="288" mass="29899">MLLCGSATAVTASSAILLAVEQQRIGSITPSVPAAGLDPAFVPGLTPPRSDADEAAGTVPEQAGAAEDATAEEPPAEAEAAADDAGEPAEADAEAAEDPESAGDAEDTADAEDPAPDFEVSDRRGAIIADRIGVRFRLDEEEADFRWDEIAAVEIDTPRFGRRFSVTVYTPERRWYEAQVEATSRGRLKEWTAQLDAVLDTYFEDEEEKAAKADAEAKAEEAGADADAETTPSDTAAEASDEDAEAEADTDADATSDDAKASDEEAAGSPADDEAEPAGTASKGAKKS</sequence>
<feature type="compositionally biased region" description="Acidic residues" evidence="1">
    <location>
        <begin position="69"/>
        <end position="116"/>
    </location>
</feature>
<protein>
    <submittedName>
        <fullName evidence="2">Uncharacterized protein</fullName>
    </submittedName>
</protein>